<gene>
    <name evidence="5" type="ORF">QLS71_003900</name>
</gene>
<dbReference type="InterPro" id="IPR023188">
    <property type="entry name" value="DPS_DNA-bd_CS"/>
</dbReference>
<reference evidence="5" key="1">
    <citation type="submission" date="2024-04" db="EMBL/GenBank/DDBJ databases">
        <title>Mariniflexile litorale, isolated from the shallow sediments of the Sea of Japan.</title>
        <authorList>
            <person name="Romanenko L."/>
            <person name="Isaeva M."/>
        </authorList>
    </citation>
    <scope>NUCLEOTIDE SEQUENCE [LARGE SCALE GENOMIC DNA]</scope>
    <source>
        <strain evidence="5">KMM 9835</strain>
    </source>
</reference>
<name>A0AAU7EI57_9FLAO</name>
<dbReference type="PANTHER" id="PTHR42932">
    <property type="entry name" value="GENERAL STRESS PROTEIN 20U"/>
    <property type="match status" value="1"/>
</dbReference>
<dbReference type="AlphaFoldDB" id="A0AAU7EI57"/>
<sequence>MKTDIGITEKNLKSNIEHLTVVLSNAMILYVKTRKFHWNVTGPSFMELHKLFENQYNDLEKDIDEIAERISKLGGKSIGTMKEFIKHGSLKESETDPSQKVMIEELLSDHEAVIKELRDIINSIEEDTDDMGTSDFLTALLLSHESKAWVLRKYTK</sequence>
<evidence type="ECO:0000256" key="2">
    <source>
        <dbReference type="RuleBase" id="RU003875"/>
    </source>
</evidence>
<evidence type="ECO:0000313" key="5">
    <source>
        <dbReference type="EMBL" id="XBL15164.1"/>
    </source>
</evidence>
<dbReference type="EMBL" id="CP155618">
    <property type="protein sequence ID" value="XBL15164.1"/>
    <property type="molecule type" value="Genomic_DNA"/>
</dbReference>
<dbReference type="KEGG" id="mlil:QLS71_003900"/>
<dbReference type="RefSeq" id="WP_308990606.1">
    <property type="nucleotide sequence ID" value="NZ_CP155618.1"/>
</dbReference>
<evidence type="ECO:0000256" key="1">
    <source>
        <dbReference type="ARBA" id="ARBA00009497"/>
    </source>
</evidence>
<dbReference type="InterPro" id="IPR012347">
    <property type="entry name" value="Ferritin-like"/>
</dbReference>
<dbReference type="CDD" id="cd01043">
    <property type="entry name" value="DPS"/>
    <property type="match status" value="1"/>
</dbReference>
<dbReference type="GO" id="GO:0008199">
    <property type="term" value="F:ferric iron binding"/>
    <property type="evidence" value="ECO:0007669"/>
    <property type="project" value="InterPro"/>
</dbReference>
<dbReference type="SUPFAM" id="SSF47240">
    <property type="entry name" value="Ferritin-like"/>
    <property type="match status" value="1"/>
</dbReference>
<accession>A0AAU7EI57</accession>
<keyword evidence="3" id="KW-0175">Coiled coil</keyword>
<protein>
    <submittedName>
        <fullName evidence="5">DNA starvation/stationary phase protection protein</fullName>
    </submittedName>
</protein>
<dbReference type="PRINTS" id="PR01346">
    <property type="entry name" value="HELNAPAPROT"/>
</dbReference>
<dbReference type="Pfam" id="PF00210">
    <property type="entry name" value="Ferritin"/>
    <property type="match status" value="1"/>
</dbReference>
<evidence type="ECO:0000256" key="3">
    <source>
        <dbReference type="SAM" id="Coils"/>
    </source>
</evidence>
<dbReference type="GO" id="GO:0016722">
    <property type="term" value="F:oxidoreductase activity, acting on metal ions"/>
    <property type="evidence" value="ECO:0007669"/>
    <property type="project" value="InterPro"/>
</dbReference>
<keyword evidence="6" id="KW-1185">Reference proteome</keyword>
<dbReference type="InterPro" id="IPR002177">
    <property type="entry name" value="DPS_DNA-bd"/>
</dbReference>
<evidence type="ECO:0000259" key="4">
    <source>
        <dbReference type="Pfam" id="PF00210"/>
    </source>
</evidence>
<evidence type="ECO:0000313" key="6">
    <source>
        <dbReference type="Proteomes" id="UP001224325"/>
    </source>
</evidence>
<dbReference type="Gene3D" id="1.20.1260.10">
    <property type="match status" value="1"/>
</dbReference>
<proteinExistence type="inferred from homology"/>
<comment type="similarity">
    <text evidence="1 2">Belongs to the Dps family.</text>
</comment>
<dbReference type="Proteomes" id="UP001224325">
    <property type="component" value="Chromosome"/>
</dbReference>
<dbReference type="PANTHER" id="PTHR42932:SF3">
    <property type="entry name" value="DNA PROTECTION DURING STARVATION PROTEIN"/>
    <property type="match status" value="1"/>
</dbReference>
<feature type="domain" description="Ferritin/DPS" evidence="4">
    <location>
        <begin position="17"/>
        <end position="154"/>
    </location>
</feature>
<dbReference type="PROSITE" id="PS00818">
    <property type="entry name" value="DPS_1"/>
    <property type="match status" value="1"/>
</dbReference>
<dbReference type="InterPro" id="IPR008331">
    <property type="entry name" value="Ferritin_DPS_dom"/>
</dbReference>
<feature type="coiled-coil region" evidence="3">
    <location>
        <begin position="49"/>
        <end position="76"/>
    </location>
</feature>
<dbReference type="PIRSF" id="PIRSF005900">
    <property type="entry name" value="Dps"/>
    <property type="match status" value="1"/>
</dbReference>
<organism evidence="5 6">
    <name type="scientific">Mariniflexile litorale</name>
    <dbReference type="NCBI Taxonomy" id="3045158"/>
    <lineage>
        <taxon>Bacteria</taxon>
        <taxon>Pseudomonadati</taxon>
        <taxon>Bacteroidota</taxon>
        <taxon>Flavobacteriia</taxon>
        <taxon>Flavobacteriales</taxon>
        <taxon>Flavobacteriaceae</taxon>
        <taxon>Mariniflexile</taxon>
    </lineage>
</organism>
<dbReference type="InterPro" id="IPR009078">
    <property type="entry name" value="Ferritin-like_SF"/>
</dbReference>